<evidence type="ECO:0000256" key="3">
    <source>
        <dbReference type="ARBA" id="ARBA00022737"/>
    </source>
</evidence>
<dbReference type="CDD" id="cd03357">
    <property type="entry name" value="LbH_MAT_GAT"/>
    <property type="match status" value="1"/>
</dbReference>
<evidence type="ECO:0000313" key="8">
    <source>
        <dbReference type="Proteomes" id="UP001620597"/>
    </source>
</evidence>
<dbReference type="Proteomes" id="UP001620597">
    <property type="component" value="Unassembled WGS sequence"/>
</dbReference>
<dbReference type="SUPFAM" id="SSF51161">
    <property type="entry name" value="Trimeric LpxA-like enzymes"/>
    <property type="match status" value="1"/>
</dbReference>
<comment type="similarity">
    <text evidence="1 5">Belongs to the transferase hexapeptide repeat family.</text>
</comment>
<evidence type="ECO:0000256" key="2">
    <source>
        <dbReference type="ARBA" id="ARBA00022679"/>
    </source>
</evidence>
<dbReference type="PANTHER" id="PTHR43017">
    <property type="entry name" value="GALACTOSIDE O-ACETYLTRANSFERASE"/>
    <property type="match status" value="1"/>
</dbReference>
<dbReference type="PANTHER" id="PTHR43017:SF1">
    <property type="entry name" value="ACETYLTRANSFERASE YJL218W-RELATED"/>
    <property type="match status" value="1"/>
</dbReference>
<name>A0ABW8NDI6_9GAMM</name>
<evidence type="ECO:0000256" key="4">
    <source>
        <dbReference type="ARBA" id="ARBA00023315"/>
    </source>
</evidence>
<dbReference type="RefSeq" id="WP_416204547.1">
    <property type="nucleotide sequence ID" value="NZ_JBBKTX010000001.1"/>
</dbReference>
<dbReference type="InterPro" id="IPR039369">
    <property type="entry name" value="LacA-like"/>
</dbReference>
<feature type="domain" description="Maltose/galactoside acetyltransferase" evidence="6">
    <location>
        <begin position="4"/>
        <end position="58"/>
    </location>
</feature>
<evidence type="ECO:0000313" key="7">
    <source>
        <dbReference type="EMBL" id="MFK4751018.1"/>
    </source>
</evidence>
<protein>
    <recommendedName>
        <fullName evidence="5">Acetyltransferase</fullName>
        <ecNumber evidence="5">2.3.1.-</ecNumber>
    </recommendedName>
</protein>
<dbReference type="GO" id="GO:0016746">
    <property type="term" value="F:acyltransferase activity"/>
    <property type="evidence" value="ECO:0007669"/>
    <property type="project" value="UniProtKB-KW"/>
</dbReference>
<accession>A0ABW8NDI6</accession>
<keyword evidence="4 5" id="KW-0012">Acyltransferase</keyword>
<proteinExistence type="inferred from homology"/>
<reference evidence="7 8" key="1">
    <citation type="submission" date="2024-03" db="EMBL/GenBank/DDBJ databases">
        <title>High-quality draft genome sequence of Oceanobacter sp. wDCs-4.</title>
        <authorList>
            <person name="Dong C."/>
        </authorList>
    </citation>
    <scope>NUCLEOTIDE SEQUENCE [LARGE SCALE GENOMIC DNA]</scope>
    <source>
        <strain evidence="8">wDCs-4</strain>
    </source>
</reference>
<gene>
    <name evidence="7" type="ORF">WG929_01225</name>
</gene>
<keyword evidence="8" id="KW-1185">Reference proteome</keyword>
<dbReference type="Pfam" id="PF00132">
    <property type="entry name" value="Hexapep"/>
    <property type="match status" value="1"/>
</dbReference>
<dbReference type="Gene3D" id="2.160.10.10">
    <property type="entry name" value="Hexapeptide repeat proteins"/>
    <property type="match status" value="1"/>
</dbReference>
<dbReference type="EMBL" id="JBBKTX010000001">
    <property type="protein sequence ID" value="MFK4751018.1"/>
    <property type="molecule type" value="Genomic_DNA"/>
</dbReference>
<sequence length="184" mass="19504">MTEREKMLAGLPYNAWENELLAARLQAKSVCHAFNQADPCQLDARMALLRGLLTLRGSAHIEPNFFCDYGVNIDIGDHFYANHNLTILDVCPVTIGAQVIIGPGCMIATAIHPLDPVERQTTESGLPIVIGDHVWLGGNVSVLAGVTIGDNCVIGAGSVVNRDIPPGTVAAGNPARVIQKGTSI</sequence>
<evidence type="ECO:0000259" key="6">
    <source>
        <dbReference type="SMART" id="SM01266"/>
    </source>
</evidence>
<organism evidence="7 8">
    <name type="scientific">Oceanobacter antarcticus</name>
    <dbReference type="NCBI Taxonomy" id="3133425"/>
    <lineage>
        <taxon>Bacteria</taxon>
        <taxon>Pseudomonadati</taxon>
        <taxon>Pseudomonadota</taxon>
        <taxon>Gammaproteobacteria</taxon>
        <taxon>Oceanospirillales</taxon>
        <taxon>Oceanospirillaceae</taxon>
        <taxon>Oceanobacter</taxon>
    </lineage>
</organism>
<dbReference type="InterPro" id="IPR011004">
    <property type="entry name" value="Trimer_LpxA-like_sf"/>
</dbReference>
<keyword evidence="3" id="KW-0677">Repeat</keyword>
<keyword evidence="2 5" id="KW-0808">Transferase</keyword>
<dbReference type="InterPro" id="IPR001451">
    <property type="entry name" value="Hexapep"/>
</dbReference>
<dbReference type="SMART" id="SM01266">
    <property type="entry name" value="Mac"/>
    <property type="match status" value="1"/>
</dbReference>
<dbReference type="InterPro" id="IPR024688">
    <property type="entry name" value="Mac_dom"/>
</dbReference>
<dbReference type="Pfam" id="PF12464">
    <property type="entry name" value="Mac"/>
    <property type="match status" value="1"/>
</dbReference>
<comment type="caution">
    <text evidence="7">The sequence shown here is derived from an EMBL/GenBank/DDBJ whole genome shotgun (WGS) entry which is preliminary data.</text>
</comment>
<evidence type="ECO:0000256" key="1">
    <source>
        <dbReference type="ARBA" id="ARBA00007274"/>
    </source>
</evidence>
<dbReference type="EC" id="2.3.1.-" evidence="5"/>
<evidence type="ECO:0000256" key="5">
    <source>
        <dbReference type="RuleBase" id="RU367021"/>
    </source>
</evidence>